<dbReference type="Proteomes" id="UP000287798">
    <property type="component" value="Unassembled WGS sequence"/>
</dbReference>
<keyword evidence="4" id="KW-1185">Reference proteome</keyword>
<comment type="caution">
    <text evidence="3">The sequence shown here is derived from an EMBL/GenBank/DDBJ whole genome shotgun (WGS) entry which is preliminary data.</text>
</comment>
<organism evidence="3 4">
    <name type="scientific">Thiohalobacter thiocyanaticus</name>
    <dbReference type="NCBI Taxonomy" id="585455"/>
    <lineage>
        <taxon>Bacteria</taxon>
        <taxon>Pseudomonadati</taxon>
        <taxon>Pseudomonadota</taxon>
        <taxon>Gammaproteobacteria</taxon>
        <taxon>Thiohalobacterales</taxon>
        <taxon>Thiohalobacteraceae</taxon>
        <taxon>Thiohalobacter</taxon>
    </lineage>
</organism>
<dbReference type="RefSeq" id="WP_125180061.1">
    <property type="nucleotide sequence ID" value="NZ_QZMU01000001.1"/>
</dbReference>
<feature type="chain" id="PRO_5019233510" evidence="2">
    <location>
        <begin position="23"/>
        <end position="70"/>
    </location>
</feature>
<evidence type="ECO:0000256" key="1">
    <source>
        <dbReference type="SAM" id="MobiDB-lite"/>
    </source>
</evidence>
<reference evidence="3 4" key="1">
    <citation type="journal article" date="2010" name="Int. J. Syst. Evol. Microbiol.">
        <title>Thiohalobacter thiocyanaticus gen. nov., sp. nov., a moderately halophilic, sulfur-oxidizing gammaproteobacterium from hypersaline lakes, that utilizes thiocyanate.</title>
        <authorList>
            <person name="Sorokin D.Y."/>
            <person name="Kovaleva O.L."/>
            <person name="Tourova T.P."/>
            <person name="Muyzer G."/>
        </authorList>
    </citation>
    <scope>NUCLEOTIDE SEQUENCE [LARGE SCALE GENOMIC DNA]</scope>
    <source>
        <strain evidence="3 4">Hrh1</strain>
    </source>
</reference>
<feature type="region of interest" description="Disordered" evidence="1">
    <location>
        <begin position="25"/>
        <end position="70"/>
    </location>
</feature>
<keyword evidence="2" id="KW-0732">Signal</keyword>
<sequence>MKSRNILSALLIALGLTLAGCAEDQGPAEEAGENIDESMERAGDEIEGATDEMGDTLEEAGDNMEQSTDN</sequence>
<dbReference type="OrthoDB" id="5772858at2"/>
<gene>
    <name evidence="3" type="ORF">D6C00_01940</name>
</gene>
<proteinExistence type="predicted"/>
<feature type="compositionally biased region" description="Acidic residues" evidence="1">
    <location>
        <begin position="45"/>
        <end position="62"/>
    </location>
</feature>
<protein>
    <submittedName>
        <fullName evidence="3">Uncharacterized protein</fullName>
    </submittedName>
</protein>
<evidence type="ECO:0000313" key="3">
    <source>
        <dbReference type="EMBL" id="RRQ20849.1"/>
    </source>
</evidence>
<feature type="compositionally biased region" description="Acidic residues" evidence="1">
    <location>
        <begin position="26"/>
        <end position="37"/>
    </location>
</feature>
<dbReference type="PROSITE" id="PS51257">
    <property type="entry name" value="PROKAR_LIPOPROTEIN"/>
    <property type="match status" value="1"/>
</dbReference>
<feature type="signal peptide" evidence="2">
    <location>
        <begin position="1"/>
        <end position="22"/>
    </location>
</feature>
<evidence type="ECO:0000256" key="2">
    <source>
        <dbReference type="SAM" id="SignalP"/>
    </source>
</evidence>
<dbReference type="EMBL" id="QZMU01000001">
    <property type="protein sequence ID" value="RRQ20849.1"/>
    <property type="molecule type" value="Genomic_DNA"/>
</dbReference>
<dbReference type="AlphaFoldDB" id="A0A426QGG8"/>
<accession>A0A426QGG8</accession>
<evidence type="ECO:0000313" key="4">
    <source>
        <dbReference type="Proteomes" id="UP000287798"/>
    </source>
</evidence>
<name>A0A426QGG8_9GAMM</name>